<dbReference type="Proteomes" id="UP000616769">
    <property type="component" value="Unassembled WGS sequence"/>
</dbReference>
<proteinExistence type="inferred from homology"/>
<dbReference type="EnsemblMetazoa" id="SSS_3476s_mrna">
    <property type="protein sequence ID" value="KAF7493698.1"/>
    <property type="gene ID" value="SSS_3476"/>
</dbReference>
<reference evidence="5 8" key="1">
    <citation type="journal article" date="2015" name="Parasit. Vectors">
        <title>Draft genome of the scabies mite.</title>
        <authorList>
            <person name="Rider S.D.Jr."/>
            <person name="Morgan M.S."/>
            <person name="Arlian L.G."/>
        </authorList>
    </citation>
    <scope>NUCLEOTIDE SEQUENCE [LARGE SCALE GENOMIC DNA]</scope>
    <source>
        <strain evidence="5">Arlian Lab</strain>
    </source>
</reference>
<dbReference type="PANTHER" id="PTHR12806:SF0">
    <property type="entry name" value="VACUOLAR-SORTING PROTEIN SNF8"/>
    <property type="match status" value="1"/>
</dbReference>
<evidence type="ECO:0000313" key="5">
    <source>
        <dbReference type="EMBL" id="KPM07592.1"/>
    </source>
</evidence>
<evidence type="ECO:0000313" key="7">
    <source>
        <dbReference type="Proteomes" id="UP000070412"/>
    </source>
</evidence>
<dbReference type="SUPFAM" id="SSF46785">
    <property type="entry name" value="Winged helix' DNA-binding domain"/>
    <property type="match status" value="2"/>
</dbReference>
<evidence type="ECO:0000313" key="4">
    <source>
        <dbReference type="EMBL" id="KAF7493698.1"/>
    </source>
</evidence>
<dbReference type="GO" id="GO:0043328">
    <property type="term" value="P:protein transport to vacuole involved in ubiquitin-dependent protein catabolic process via the multivesicular body sorting pathway"/>
    <property type="evidence" value="ECO:0007669"/>
    <property type="project" value="TreeGrafter"/>
</dbReference>
<reference evidence="6" key="4">
    <citation type="submission" date="2022-06" db="UniProtKB">
        <authorList>
            <consortium name="EnsemblMetazoa"/>
        </authorList>
    </citation>
    <scope>IDENTIFICATION</scope>
</reference>
<dbReference type="InterPro" id="IPR036388">
    <property type="entry name" value="WH-like_DNA-bd_sf"/>
</dbReference>
<dbReference type="PIRSF" id="PIRSF017215">
    <property type="entry name" value="ESCRT2_Vps22"/>
    <property type="match status" value="1"/>
</dbReference>
<reference evidence="4" key="3">
    <citation type="submission" date="2020-01" db="EMBL/GenBank/DDBJ databases">
        <authorList>
            <person name="Korhonen P.K.K."/>
            <person name="Guangxu M.G."/>
            <person name="Wang T.W."/>
            <person name="Stroehlein A.J.S."/>
            <person name="Young N.D."/>
            <person name="Ang C.-S.A."/>
            <person name="Fernando D.W.F."/>
            <person name="Lu H.L."/>
            <person name="Taylor S.T."/>
            <person name="Ehtesham M.E.M."/>
            <person name="Najaraj S.H.N."/>
            <person name="Harsha G.H.G."/>
            <person name="Madugundu A.M."/>
            <person name="Renuse S.R."/>
            <person name="Holt D.H."/>
            <person name="Pandey A.P."/>
            <person name="Papenfuss A.P."/>
            <person name="Gasser R.B.G."/>
            <person name="Fischer K.F."/>
        </authorList>
    </citation>
    <scope>NUCLEOTIDE SEQUENCE</scope>
    <source>
        <strain evidence="4">SSS_KF_BRIS2020</strain>
    </source>
</reference>
<dbReference type="Proteomes" id="UP000070412">
    <property type="component" value="Unassembled WGS sequence"/>
</dbReference>
<evidence type="ECO:0000313" key="6">
    <source>
        <dbReference type="EnsemblMetazoa" id="KAF7493698.1"/>
    </source>
</evidence>
<evidence type="ECO:0000313" key="8">
    <source>
        <dbReference type="Proteomes" id="UP000616769"/>
    </source>
</evidence>
<dbReference type="InterPro" id="IPR016689">
    <property type="entry name" value="ESCRT-2_cplx_Snf8"/>
</dbReference>
<dbReference type="EMBL" id="JXLN01011722">
    <property type="protein sequence ID" value="KPM07592.1"/>
    <property type="molecule type" value="Genomic_DNA"/>
</dbReference>
<keyword evidence="3" id="KW-0813">Transport</keyword>
<evidence type="ECO:0000256" key="3">
    <source>
        <dbReference type="PIRNR" id="PIRNR017215"/>
    </source>
</evidence>
<keyword evidence="3" id="KW-0653">Protein transport</keyword>
<name>A0A132A9G5_SARSC</name>
<gene>
    <name evidence="5" type="ORF">QR98_0060890</name>
    <name evidence="4" type="ORF">SSS_3476</name>
</gene>
<organism evidence="5 8">
    <name type="scientific">Sarcoptes scabiei</name>
    <name type="common">Itch mite</name>
    <name type="synonym">Acarus scabiei</name>
    <dbReference type="NCBI Taxonomy" id="52283"/>
    <lineage>
        <taxon>Eukaryota</taxon>
        <taxon>Metazoa</taxon>
        <taxon>Ecdysozoa</taxon>
        <taxon>Arthropoda</taxon>
        <taxon>Chelicerata</taxon>
        <taxon>Arachnida</taxon>
        <taxon>Acari</taxon>
        <taxon>Acariformes</taxon>
        <taxon>Sarcoptiformes</taxon>
        <taxon>Astigmata</taxon>
        <taxon>Psoroptidia</taxon>
        <taxon>Sarcoptoidea</taxon>
        <taxon>Sarcoptidae</taxon>
        <taxon>Sarcoptinae</taxon>
        <taxon>Sarcoptes</taxon>
    </lineage>
</organism>
<dbReference type="EMBL" id="WVUK01000055">
    <property type="protein sequence ID" value="KAF7493698.1"/>
    <property type="molecule type" value="Genomic_DNA"/>
</dbReference>
<dbReference type="InterPro" id="IPR036390">
    <property type="entry name" value="WH_DNA-bd_sf"/>
</dbReference>
<dbReference type="OrthoDB" id="283883at2759"/>
<protein>
    <recommendedName>
        <fullName evidence="2 3">Vacuolar-sorting protein SNF8</fullName>
    </recommendedName>
</protein>
<comment type="function">
    <text evidence="3">Component of the endosomal sorting complex required for transport II (ESCRT-II), which is required for multivesicular body (MVB) formation and sorting of endosomal cargo proteins into MVBs.</text>
</comment>
<comment type="similarity">
    <text evidence="1 3">Belongs to the SNF8 family.</text>
</comment>
<dbReference type="VEuPathDB" id="VectorBase:SSCA000081"/>
<sequence length="247" mass="28368">MRRRGLGVGAIHRQQQIDAKYQEMSATLAKEQLEKLSQQFEVFRDKLQNFAIDHKKDIKKNPEFRRAFQKMCANIGVDPLYSSTNFWTKMLGIGSIYYELAVQIAEICMALNPRTGGIMQIDELYDRLIRSRNATSKSDADISIDDVVKAIEKMSILGNGIQLVKCQNTFVVQSLSSELNLDQNEIVKQAQENQGFVNVPLLIERLNWSKHRTEKALNDLLRDGIVWLDEPSSDQEKNYWFPGLSRI</sequence>
<dbReference type="Gene3D" id="6.10.140.180">
    <property type="match status" value="1"/>
</dbReference>
<reference evidence="7" key="2">
    <citation type="journal article" date="2020" name="PLoS Negl. Trop. Dis.">
        <title>High-quality nuclear genome for Sarcoptes scabiei-A critical resource for a neglected parasite.</title>
        <authorList>
            <person name="Korhonen P.K."/>
            <person name="Gasser R.B."/>
            <person name="Ma G."/>
            <person name="Wang T."/>
            <person name="Stroehlein A.J."/>
            <person name="Young N.D."/>
            <person name="Ang C.S."/>
            <person name="Fernando D.D."/>
            <person name="Lu H.C."/>
            <person name="Taylor S."/>
            <person name="Reynolds S.L."/>
            <person name="Mofiz E."/>
            <person name="Najaraj S.H."/>
            <person name="Gowda H."/>
            <person name="Madugundu A."/>
            <person name="Renuse S."/>
            <person name="Holt D."/>
            <person name="Pandey A."/>
            <person name="Papenfuss A.T."/>
            <person name="Fischer K."/>
        </authorList>
    </citation>
    <scope>NUCLEOTIDE SEQUENCE [LARGE SCALE GENOMIC DNA]</scope>
</reference>
<keyword evidence="7" id="KW-1185">Reference proteome</keyword>
<evidence type="ECO:0000256" key="2">
    <source>
        <dbReference type="ARBA" id="ARBA00017052"/>
    </source>
</evidence>
<evidence type="ECO:0000256" key="1">
    <source>
        <dbReference type="ARBA" id="ARBA00009834"/>
    </source>
</evidence>
<dbReference type="Pfam" id="PF04157">
    <property type="entry name" value="EAP30"/>
    <property type="match status" value="1"/>
</dbReference>
<dbReference type="Gene3D" id="1.10.10.10">
    <property type="entry name" value="Winged helix-like DNA-binding domain superfamily/Winged helix DNA-binding domain"/>
    <property type="match status" value="2"/>
</dbReference>
<dbReference type="AlphaFoldDB" id="A0A132A9G5"/>
<dbReference type="GO" id="GO:0000814">
    <property type="term" value="C:ESCRT II complex"/>
    <property type="evidence" value="ECO:0007669"/>
    <property type="project" value="UniProtKB-UniRule"/>
</dbReference>
<dbReference type="PANTHER" id="PTHR12806">
    <property type="entry name" value="EAP30 SUBUNIT OF ELL COMPLEX"/>
    <property type="match status" value="1"/>
</dbReference>
<comment type="subunit">
    <text evidence="3">Component of the endosomal sorting complex required for transport II (ESCRT-II).</text>
</comment>
<dbReference type="InterPro" id="IPR040608">
    <property type="entry name" value="Snf8/Vps36"/>
</dbReference>
<accession>A0A132A9G5</accession>